<reference evidence="1 2" key="1">
    <citation type="journal article" date="2012" name="Science">
        <title>The Paleozoic origin of enzymatic lignin decomposition reconstructed from 31 fungal genomes.</title>
        <authorList>
            <person name="Floudas D."/>
            <person name="Binder M."/>
            <person name="Riley R."/>
            <person name="Barry K."/>
            <person name="Blanchette R.A."/>
            <person name="Henrissat B."/>
            <person name="Martinez A.T."/>
            <person name="Otillar R."/>
            <person name="Spatafora J.W."/>
            <person name="Yadav J.S."/>
            <person name="Aerts A."/>
            <person name="Benoit I."/>
            <person name="Boyd A."/>
            <person name="Carlson A."/>
            <person name="Copeland A."/>
            <person name="Coutinho P.M."/>
            <person name="de Vries R.P."/>
            <person name="Ferreira P."/>
            <person name="Findley K."/>
            <person name="Foster B."/>
            <person name="Gaskell J."/>
            <person name="Glotzer D."/>
            <person name="Gorecki P."/>
            <person name="Heitman J."/>
            <person name="Hesse C."/>
            <person name="Hori C."/>
            <person name="Igarashi K."/>
            <person name="Jurgens J.A."/>
            <person name="Kallen N."/>
            <person name="Kersten P."/>
            <person name="Kohler A."/>
            <person name="Kuees U."/>
            <person name="Kumar T.K.A."/>
            <person name="Kuo A."/>
            <person name="LaButti K."/>
            <person name="Larrondo L.F."/>
            <person name="Lindquist E."/>
            <person name="Ling A."/>
            <person name="Lombard V."/>
            <person name="Lucas S."/>
            <person name="Lundell T."/>
            <person name="Martin R."/>
            <person name="McLaughlin D.J."/>
            <person name="Morgenstern I."/>
            <person name="Morin E."/>
            <person name="Murat C."/>
            <person name="Nagy L.G."/>
            <person name="Nolan M."/>
            <person name="Ohm R.A."/>
            <person name="Patyshakuliyeva A."/>
            <person name="Rokas A."/>
            <person name="Ruiz-Duenas F.J."/>
            <person name="Sabat G."/>
            <person name="Salamov A."/>
            <person name="Samejima M."/>
            <person name="Schmutz J."/>
            <person name="Slot J.C."/>
            <person name="St John F."/>
            <person name="Stenlid J."/>
            <person name="Sun H."/>
            <person name="Sun S."/>
            <person name="Syed K."/>
            <person name="Tsang A."/>
            <person name="Wiebenga A."/>
            <person name="Young D."/>
            <person name="Pisabarro A."/>
            <person name="Eastwood D.C."/>
            <person name="Martin F."/>
            <person name="Cullen D."/>
            <person name="Grigoriev I.V."/>
            <person name="Hibbett D.S."/>
        </authorList>
    </citation>
    <scope>NUCLEOTIDE SEQUENCE [LARGE SCALE GENOMIC DNA]</scope>
    <source>
        <strain evidence="1 2">MD-104</strain>
    </source>
</reference>
<sequence length="53" mass="5681">MLRCSASAGRMAVLAAVGITVEATSEHRNGRISKAICVKCFGRSPADDRTRCR</sequence>
<name>A0A2H3JAS9_WOLCO</name>
<dbReference type="Proteomes" id="UP000218811">
    <property type="component" value="Unassembled WGS sequence"/>
</dbReference>
<dbReference type="EMBL" id="KB467831">
    <property type="protein sequence ID" value="PCH33764.1"/>
    <property type="molecule type" value="Genomic_DNA"/>
</dbReference>
<organism evidence="1 2">
    <name type="scientific">Wolfiporia cocos (strain MD-104)</name>
    <name type="common">Brown rot fungus</name>
    <dbReference type="NCBI Taxonomy" id="742152"/>
    <lineage>
        <taxon>Eukaryota</taxon>
        <taxon>Fungi</taxon>
        <taxon>Dikarya</taxon>
        <taxon>Basidiomycota</taxon>
        <taxon>Agaricomycotina</taxon>
        <taxon>Agaricomycetes</taxon>
        <taxon>Polyporales</taxon>
        <taxon>Phaeolaceae</taxon>
        <taxon>Wolfiporia</taxon>
    </lineage>
</organism>
<protein>
    <submittedName>
        <fullName evidence="1">Uncharacterized protein</fullName>
    </submittedName>
</protein>
<dbReference type="AlphaFoldDB" id="A0A2H3JAS9"/>
<accession>A0A2H3JAS9</accession>
<evidence type="ECO:0000313" key="1">
    <source>
        <dbReference type="EMBL" id="PCH33764.1"/>
    </source>
</evidence>
<evidence type="ECO:0000313" key="2">
    <source>
        <dbReference type="Proteomes" id="UP000218811"/>
    </source>
</evidence>
<keyword evidence="2" id="KW-1185">Reference proteome</keyword>
<gene>
    <name evidence="1" type="ORF">WOLCODRAFT_22224</name>
</gene>
<proteinExistence type="predicted"/>